<evidence type="ECO:0000313" key="2">
    <source>
        <dbReference type="EMBL" id="KAF1955257.1"/>
    </source>
</evidence>
<keyword evidence="3" id="KW-1185">Reference proteome</keyword>
<feature type="region of interest" description="Disordered" evidence="1">
    <location>
        <begin position="43"/>
        <end position="62"/>
    </location>
</feature>
<dbReference type="EMBL" id="ML976995">
    <property type="protein sequence ID" value="KAF1955257.1"/>
    <property type="molecule type" value="Genomic_DNA"/>
</dbReference>
<evidence type="ECO:0000256" key="1">
    <source>
        <dbReference type="SAM" id="MobiDB-lite"/>
    </source>
</evidence>
<proteinExistence type="predicted"/>
<evidence type="ECO:0000313" key="3">
    <source>
        <dbReference type="Proteomes" id="UP000800035"/>
    </source>
</evidence>
<gene>
    <name evidence="2" type="ORF">CC80DRAFT_493189</name>
</gene>
<organism evidence="2 3">
    <name type="scientific">Byssothecium circinans</name>
    <dbReference type="NCBI Taxonomy" id="147558"/>
    <lineage>
        <taxon>Eukaryota</taxon>
        <taxon>Fungi</taxon>
        <taxon>Dikarya</taxon>
        <taxon>Ascomycota</taxon>
        <taxon>Pezizomycotina</taxon>
        <taxon>Dothideomycetes</taxon>
        <taxon>Pleosporomycetidae</taxon>
        <taxon>Pleosporales</taxon>
        <taxon>Massarineae</taxon>
        <taxon>Massarinaceae</taxon>
        <taxon>Byssothecium</taxon>
    </lineage>
</organism>
<sequence length="62" mass="6907">MLASISPFAFDSSVPTTAVLALRCPYTSTLNFRHCVPPQPRFAYNQTHGPRSQTPSRPFRAL</sequence>
<dbReference type="AlphaFoldDB" id="A0A6A5U258"/>
<protein>
    <submittedName>
        <fullName evidence="2">Uncharacterized protein</fullName>
    </submittedName>
</protein>
<accession>A0A6A5U258</accession>
<name>A0A6A5U258_9PLEO</name>
<reference evidence="2" key="1">
    <citation type="journal article" date="2020" name="Stud. Mycol.">
        <title>101 Dothideomycetes genomes: a test case for predicting lifestyles and emergence of pathogens.</title>
        <authorList>
            <person name="Haridas S."/>
            <person name="Albert R."/>
            <person name="Binder M."/>
            <person name="Bloem J."/>
            <person name="Labutti K."/>
            <person name="Salamov A."/>
            <person name="Andreopoulos B."/>
            <person name="Baker S."/>
            <person name="Barry K."/>
            <person name="Bills G."/>
            <person name="Bluhm B."/>
            <person name="Cannon C."/>
            <person name="Castanera R."/>
            <person name="Culley D."/>
            <person name="Daum C."/>
            <person name="Ezra D."/>
            <person name="Gonzalez J."/>
            <person name="Henrissat B."/>
            <person name="Kuo A."/>
            <person name="Liang C."/>
            <person name="Lipzen A."/>
            <person name="Lutzoni F."/>
            <person name="Magnuson J."/>
            <person name="Mondo S."/>
            <person name="Nolan M."/>
            <person name="Ohm R."/>
            <person name="Pangilinan J."/>
            <person name="Park H.-J."/>
            <person name="Ramirez L."/>
            <person name="Alfaro M."/>
            <person name="Sun H."/>
            <person name="Tritt A."/>
            <person name="Yoshinaga Y."/>
            <person name="Zwiers L.-H."/>
            <person name="Turgeon B."/>
            <person name="Goodwin S."/>
            <person name="Spatafora J."/>
            <person name="Crous P."/>
            <person name="Grigoriev I."/>
        </authorList>
    </citation>
    <scope>NUCLEOTIDE SEQUENCE</scope>
    <source>
        <strain evidence="2">CBS 675.92</strain>
    </source>
</reference>
<dbReference type="Proteomes" id="UP000800035">
    <property type="component" value="Unassembled WGS sequence"/>
</dbReference>
<feature type="compositionally biased region" description="Polar residues" evidence="1">
    <location>
        <begin position="44"/>
        <end position="56"/>
    </location>
</feature>